<accession>A0A4Y1WSZ1</accession>
<dbReference type="PANTHER" id="PTHR37323:SF1">
    <property type="entry name" value="L-ORNITHINE N(ALPHA)-ACYLTRANSFERASE"/>
    <property type="match status" value="1"/>
</dbReference>
<evidence type="ECO:0000256" key="1">
    <source>
        <dbReference type="ARBA" id="ARBA00005189"/>
    </source>
</evidence>
<dbReference type="AlphaFoldDB" id="A0A4Y1WSZ1"/>
<keyword evidence="4" id="KW-0443">Lipid metabolism</keyword>
<dbReference type="GeneID" id="78342025"/>
<evidence type="ECO:0000313" key="6">
    <source>
        <dbReference type="EMBL" id="BBL03992.1"/>
    </source>
</evidence>
<dbReference type="Pfam" id="PF13444">
    <property type="entry name" value="Acetyltransf_5"/>
    <property type="match status" value="1"/>
</dbReference>
<dbReference type="KEGG" id="acou:A5CBH24_13050"/>
<keyword evidence="5" id="KW-0012">Acyltransferase</keyword>
<dbReference type="Gene3D" id="3.40.630.30">
    <property type="match status" value="1"/>
</dbReference>
<keyword evidence="7" id="KW-1185">Reference proteome</keyword>
<dbReference type="Proteomes" id="UP000318946">
    <property type="component" value="Chromosome"/>
</dbReference>
<dbReference type="RefSeq" id="WP_141412576.1">
    <property type="nucleotide sequence ID" value="NZ_AP019735.1"/>
</dbReference>
<evidence type="ECO:0000256" key="5">
    <source>
        <dbReference type="ARBA" id="ARBA00023315"/>
    </source>
</evidence>
<evidence type="ECO:0000256" key="3">
    <source>
        <dbReference type="ARBA" id="ARBA00022679"/>
    </source>
</evidence>
<protein>
    <submittedName>
        <fullName evidence="6">Hemolysin A</fullName>
    </submittedName>
</protein>
<organism evidence="6 7">
    <name type="scientific">Alistipes communis</name>
    <dbReference type="NCBI Taxonomy" id="2585118"/>
    <lineage>
        <taxon>Bacteria</taxon>
        <taxon>Pseudomonadati</taxon>
        <taxon>Bacteroidota</taxon>
        <taxon>Bacteroidia</taxon>
        <taxon>Bacteroidales</taxon>
        <taxon>Rikenellaceae</taxon>
        <taxon>Alistipes</taxon>
    </lineage>
</organism>
<evidence type="ECO:0000256" key="2">
    <source>
        <dbReference type="ARBA" id="ARBA00022516"/>
    </source>
</evidence>
<dbReference type="PANTHER" id="PTHR37323">
    <property type="entry name" value="GCN5-RELATED N-ACETYLTRANSFERASE"/>
    <property type="match status" value="1"/>
</dbReference>
<reference evidence="7" key="1">
    <citation type="submission" date="2019-06" db="EMBL/GenBank/DDBJ databases">
        <title>Alistipes onderdonkii subsp. vulgaris subsp. nov., Alistipes dispar sp. nov. and Alistipes communis sp. nov., isolated from human faeces, and creation of Alistipes onderdonkii subsp. onderdonkii subsp. nov.</title>
        <authorList>
            <person name="Sakamoto M."/>
            <person name="Ikeyama N."/>
            <person name="Ogata Y."/>
            <person name="Suda W."/>
            <person name="Iino T."/>
            <person name="Hattori M."/>
            <person name="Ohkuma M."/>
        </authorList>
    </citation>
    <scope>NUCLEOTIDE SEQUENCE [LARGE SCALE GENOMIC DNA]</scope>
    <source>
        <strain evidence="7">5CBH24</strain>
    </source>
</reference>
<evidence type="ECO:0000313" key="7">
    <source>
        <dbReference type="Proteomes" id="UP000318946"/>
    </source>
</evidence>
<proteinExistence type="predicted"/>
<keyword evidence="3" id="KW-0808">Transferase</keyword>
<dbReference type="InterPro" id="IPR052351">
    <property type="entry name" value="Ornithine_N-alpha-AT"/>
</dbReference>
<dbReference type="EMBL" id="AP019735">
    <property type="protein sequence ID" value="BBL03992.1"/>
    <property type="molecule type" value="Genomic_DNA"/>
</dbReference>
<dbReference type="GO" id="GO:0016746">
    <property type="term" value="F:acyltransferase activity"/>
    <property type="evidence" value="ECO:0007669"/>
    <property type="project" value="UniProtKB-KW"/>
</dbReference>
<keyword evidence="2" id="KW-0444">Lipid biosynthesis</keyword>
<evidence type="ECO:0000256" key="4">
    <source>
        <dbReference type="ARBA" id="ARBA00023098"/>
    </source>
</evidence>
<name>A0A4Y1WSZ1_9BACT</name>
<dbReference type="GO" id="GO:0006629">
    <property type="term" value="P:lipid metabolic process"/>
    <property type="evidence" value="ECO:0007669"/>
    <property type="project" value="UniProtKB-KW"/>
</dbReference>
<dbReference type="SUPFAM" id="SSF55729">
    <property type="entry name" value="Acyl-CoA N-acyltransferases (Nat)"/>
    <property type="match status" value="1"/>
</dbReference>
<sequence length="328" mass="38249">MHEIKPIIDPLPREELLRELTPDRKVRDTKRAGNEIYIFTAAECPALMREVGRLREIAFRAAGGGTGEEVDIDGEDRAEGGYHQLIVWDPAAQEIVGGYRFIVCTSSRQPHLSTEHYFHFSDLFRRRYLPHTIELGRSFIQPAYQARSNTKSIYALDNLWDGLGALIVLNPKAKYLFGKVTMYSSYQTVARNTLIYFLHKYFPDRDRLVTGRHPIDLGLDDPYYERIFTGENYVENYHILIQRIREFNENIPPLINSYMNLSPTMRVFDTVENPDFGGVEETGILLAIKDIYLEKRERYTRWDGWRANLRARRLAFAERIRSHLEAVK</sequence>
<comment type="pathway">
    <text evidence="1">Lipid metabolism.</text>
</comment>
<dbReference type="OrthoDB" id="1113830at2"/>
<dbReference type="InterPro" id="IPR016181">
    <property type="entry name" value="Acyl_CoA_acyltransferase"/>
</dbReference>
<gene>
    <name evidence="6" type="ORF">A5CBH24_13050</name>
</gene>